<keyword evidence="6" id="KW-0539">Nucleus</keyword>
<evidence type="ECO:0000256" key="8">
    <source>
        <dbReference type="SAM" id="MobiDB-lite"/>
    </source>
</evidence>
<feature type="compositionally biased region" description="Polar residues" evidence="8">
    <location>
        <begin position="44"/>
        <end position="54"/>
    </location>
</feature>
<feature type="region of interest" description="Disordered" evidence="8">
    <location>
        <begin position="1061"/>
        <end position="1104"/>
    </location>
</feature>
<feature type="region of interest" description="Disordered" evidence="8">
    <location>
        <begin position="1"/>
        <end position="117"/>
    </location>
</feature>
<keyword evidence="7" id="KW-0131">Cell cycle</keyword>
<feature type="compositionally biased region" description="Basic and acidic residues" evidence="8">
    <location>
        <begin position="1158"/>
        <end position="1169"/>
    </location>
</feature>
<feature type="region of interest" description="Disordered" evidence="8">
    <location>
        <begin position="426"/>
        <end position="473"/>
    </location>
</feature>
<feature type="compositionally biased region" description="Acidic residues" evidence="8">
    <location>
        <begin position="452"/>
        <end position="463"/>
    </location>
</feature>
<keyword evidence="3" id="KW-0547">Nucleotide-binding</keyword>
<dbReference type="Gene3D" id="3.40.50.300">
    <property type="entry name" value="P-loop containing nucleotide triphosphate hydrolases"/>
    <property type="match status" value="1"/>
</dbReference>
<dbReference type="PANTHER" id="PTHR12172">
    <property type="entry name" value="CELL CYCLE CHECKPOINT PROTEIN RAD17"/>
    <property type="match status" value="1"/>
</dbReference>
<dbReference type="GO" id="GO:0006974">
    <property type="term" value="P:DNA damage response"/>
    <property type="evidence" value="ECO:0007669"/>
    <property type="project" value="UniProtKB-KW"/>
</dbReference>
<feature type="domain" description="AAA+ ATPase" evidence="9">
    <location>
        <begin position="466"/>
        <end position="667"/>
    </location>
</feature>
<feature type="compositionally biased region" description="Basic and acidic residues" evidence="8">
    <location>
        <begin position="23"/>
        <end position="40"/>
    </location>
</feature>
<dbReference type="EMBL" id="JBJQOH010000006">
    <property type="protein sequence ID" value="KAL3684222.1"/>
    <property type="molecule type" value="Genomic_DNA"/>
</dbReference>
<gene>
    <name evidence="10" type="ORF">R1sor_002244</name>
</gene>
<comment type="caution">
    <text evidence="10">The sequence shown here is derived from an EMBL/GenBank/DDBJ whole genome shotgun (WGS) entry which is preliminary data.</text>
</comment>
<dbReference type="PANTHER" id="PTHR12172:SF1">
    <property type="entry name" value="P-LOOP CONTAINING NUCLEOSIDE TRIPHOSPHATE HYDROLASES SUPERFAMILY PROTEIN"/>
    <property type="match status" value="1"/>
</dbReference>
<evidence type="ECO:0000256" key="6">
    <source>
        <dbReference type="ARBA" id="ARBA00023242"/>
    </source>
</evidence>
<feature type="compositionally biased region" description="Low complexity" evidence="8">
    <location>
        <begin position="55"/>
        <end position="67"/>
    </location>
</feature>
<dbReference type="InterPro" id="IPR003593">
    <property type="entry name" value="AAA+_ATPase"/>
</dbReference>
<feature type="compositionally biased region" description="Low complexity" evidence="8">
    <location>
        <begin position="583"/>
        <end position="594"/>
    </location>
</feature>
<keyword evidence="4" id="KW-0227">DNA damage</keyword>
<dbReference type="InterPro" id="IPR003959">
    <property type="entry name" value="ATPase_AAA_core"/>
</dbReference>
<dbReference type="SMART" id="SM00382">
    <property type="entry name" value="AAA"/>
    <property type="match status" value="1"/>
</dbReference>
<feature type="compositionally biased region" description="Basic and acidic residues" evidence="8">
    <location>
        <begin position="535"/>
        <end position="548"/>
    </location>
</feature>
<organism evidence="10 11">
    <name type="scientific">Riccia sorocarpa</name>
    <dbReference type="NCBI Taxonomy" id="122646"/>
    <lineage>
        <taxon>Eukaryota</taxon>
        <taxon>Viridiplantae</taxon>
        <taxon>Streptophyta</taxon>
        <taxon>Embryophyta</taxon>
        <taxon>Marchantiophyta</taxon>
        <taxon>Marchantiopsida</taxon>
        <taxon>Marchantiidae</taxon>
        <taxon>Marchantiales</taxon>
        <taxon>Ricciaceae</taxon>
        <taxon>Riccia</taxon>
    </lineage>
</organism>
<feature type="region of interest" description="Disordered" evidence="8">
    <location>
        <begin position="528"/>
        <end position="603"/>
    </location>
</feature>
<comment type="similarity">
    <text evidence="2">Belongs to the rad17/RAD24 family.</text>
</comment>
<evidence type="ECO:0000256" key="5">
    <source>
        <dbReference type="ARBA" id="ARBA00022840"/>
    </source>
</evidence>
<keyword evidence="11" id="KW-1185">Reference proteome</keyword>
<keyword evidence="5" id="KW-0067">ATP-binding</keyword>
<sequence length="1453" mass="158874">MPVMDTCRPKRARKLSLSLSGKVEGREKKGEDEKMKRDCEDQTEGGSSSEDQTIPSSASPSLAVSPPRECKVPKVRNTVKSSPPQKPPSNSRRRRVQDKNCAQENGTNSSSNELTRMTISETFFMPVSKKRKLLAEENKTENKAENKAEALKAVPAEVPPAKASIGSSEPLVEPTLREKAAVLAKEEAVRNAGKAIYPLFLRAKTSGTKATATCSEVVLLEPCPPTHVTQRLEEDNMELNLGINYVHQSPSMERCKEEELVHCLKRRGHSLGDDLLMGGSSQLTWQYRESLSADPSPPVPSTARKLLSVSHDISFQQSLEDLLEYLKEAAKSRSKLFGASLQPPSDATFDESISVEKLRERLSWYIDRRASLLPLENKDARSSSKNMLWIDVYEPRSAKEVCGNATGVEFLNSWMRSWRERMMGQANGSEMTQKAASASTDDSDCDRGWFEGDSEVDSDDDQESGLHSTLLITGPTGSGKTAAIYACAAEHGFTVIEVNASSTRSGASLMQKFGRGGLESQAMGKWSTVEDQGEDKDPTVSHTRDKHVPNVQGRGKKDGRPRASRNPGVVQDKFPTGRRPFDSSASSESNSNVNTEDPQAGNPQKKKLTVILFEDVDLQFEEDKGFWTALIQLAKKTKRPIILTTNSHQPGLPQLLEKARIDFYYPSPQQLTLHASMISIAEGVACSPWMVNRLVESCRCDIRKLIMALQFWKQDACSSPVSIEDTTPCASIDSDTKDIITGSGNENCSEARRRLSLRRPDPNVNCLSFPAGESENKCLTEGAGGVFSQWDLNARYLYDLDAHHTVLPQVFSTSDPCALSLNVAGKISGAVTELENQASLAAARDAELQGLALQALLDATEAERKAQRKLKDLHKRASRLKPKVIQDKVAVISDTKGESPAVKSPTKGIRQARALARSPVKLKMQRRLLLSNSDNEEEPQADDDDVRCVSGVNPSDGVEVTEVEDTIEADPADVVISDSMEDTDSTVVIQDKESCESVATGRKLRLRQVRETNLRGSTVQSECHELPSSSSYVEIPSRVSEAELNEKDLSDELPPVLGLSFRVEGGPADQDQSHERVVSSPRGKKGEETSTLSGEGVVSGLDLNLEPRSEYEGDTELVDSGNVKWLPGCKDSGCTAVRSLCSPGVSRMTGASLGDGTPRLESDLDRGASADKSGSCVEDSASRSSFSQVKLSGSCNGCDTDVGKFLENECEVIDPVQEAWKALRAERDSRPPQPLPVQPKTHELGALAKVVDAFSASDTISSSSSELSNTARTTLCGEWNGAFEGNIGHCSYWEGCQEIASQLVRASLRASSTEICSDKKLSVTLGILLTAKDVPAVGKCIISCDDVKTIRNLESQLGSSGECCMQEDCLRQSRRYQRLDEIISTRFHPKGRITAASFVDYVAYLALINQREEERRESGTDNRRARRFQHHLGSKISNADLGEFSALCRFEKA</sequence>
<dbReference type="InterPro" id="IPR027417">
    <property type="entry name" value="P-loop_NTPase"/>
</dbReference>
<dbReference type="SUPFAM" id="SSF52540">
    <property type="entry name" value="P-loop containing nucleoside triphosphate hydrolases"/>
    <property type="match status" value="1"/>
</dbReference>
<dbReference type="Pfam" id="PF00004">
    <property type="entry name" value="AAA"/>
    <property type="match status" value="1"/>
</dbReference>
<feature type="compositionally biased region" description="Polar residues" evidence="8">
    <location>
        <begin position="100"/>
        <end position="117"/>
    </location>
</feature>
<evidence type="ECO:0000256" key="4">
    <source>
        <dbReference type="ARBA" id="ARBA00022763"/>
    </source>
</evidence>
<proteinExistence type="inferred from homology"/>
<dbReference type="Proteomes" id="UP001633002">
    <property type="component" value="Unassembled WGS sequence"/>
</dbReference>
<dbReference type="GO" id="GO:0005524">
    <property type="term" value="F:ATP binding"/>
    <property type="evidence" value="ECO:0007669"/>
    <property type="project" value="UniProtKB-KW"/>
</dbReference>
<comment type="subcellular location">
    <subcellularLocation>
        <location evidence="1">Nucleus</location>
    </subcellularLocation>
</comment>
<dbReference type="InterPro" id="IPR004582">
    <property type="entry name" value="Checkpoint_prot_Rad17_Rad24"/>
</dbReference>
<dbReference type="Gene3D" id="1.10.8.60">
    <property type="match status" value="1"/>
</dbReference>
<evidence type="ECO:0000313" key="10">
    <source>
        <dbReference type="EMBL" id="KAL3684222.1"/>
    </source>
</evidence>
<dbReference type="GO" id="GO:0005634">
    <property type="term" value="C:nucleus"/>
    <property type="evidence" value="ECO:0007669"/>
    <property type="project" value="UniProtKB-SubCell"/>
</dbReference>
<evidence type="ECO:0000256" key="2">
    <source>
        <dbReference type="ARBA" id="ARBA00006168"/>
    </source>
</evidence>
<evidence type="ECO:0000256" key="1">
    <source>
        <dbReference type="ARBA" id="ARBA00004123"/>
    </source>
</evidence>
<protein>
    <recommendedName>
        <fullName evidence="9">AAA+ ATPase domain-containing protein</fullName>
    </recommendedName>
</protein>
<reference evidence="10 11" key="1">
    <citation type="submission" date="2024-09" db="EMBL/GenBank/DDBJ databases">
        <title>Chromosome-scale assembly of Riccia sorocarpa.</title>
        <authorList>
            <person name="Paukszto L."/>
        </authorList>
    </citation>
    <scope>NUCLEOTIDE SEQUENCE [LARGE SCALE GENOMIC DNA]</scope>
    <source>
        <strain evidence="10">LP-2024</strain>
        <tissue evidence="10">Aerial parts of the thallus</tissue>
    </source>
</reference>
<evidence type="ECO:0000256" key="7">
    <source>
        <dbReference type="ARBA" id="ARBA00023306"/>
    </source>
</evidence>
<accession>A0ABD3H0U6</accession>
<feature type="region of interest" description="Disordered" evidence="8">
    <location>
        <begin position="1149"/>
        <end position="1179"/>
    </location>
</feature>
<evidence type="ECO:0000313" key="11">
    <source>
        <dbReference type="Proteomes" id="UP001633002"/>
    </source>
</evidence>
<name>A0ABD3H0U6_9MARC</name>
<evidence type="ECO:0000256" key="3">
    <source>
        <dbReference type="ARBA" id="ARBA00022741"/>
    </source>
</evidence>
<evidence type="ECO:0000259" key="9">
    <source>
        <dbReference type="SMART" id="SM00382"/>
    </source>
</evidence>